<feature type="compositionally biased region" description="Basic and acidic residues" evidence="1">
    <location>
        <begin position="56"/>
        <end position="71"/>
    </location>
</feature>
<accession>A0ABU0I5M0</accession>
<keyword evidence="3" id="KW-1185">Reference proteome</keyword>
<organism evidence="2 3">
    <name type="scientific">Methylobacterium aerolatum</name>
    <dbReference type="NCBI Taxonomy" id="418708"/>
    <lineage>
        <taxon>Bacteria</taxon>
        <taxon>Pseudomonadati</taxon>
        <taxon>Pseudomonadota</taxon>
        <taxon>Alphaproteobacteria</taxon>
        <taxon>Hyphomicrobiales</taxon>
        <taxon>Methylobacteriaceae</taxon>
        <taxon>Methylobacterium</taxon>
    </lineage>
</organism>
<gene>
    <name evidence="2" type="ORF">QO012_004440</name>
</gene>
<dbReference type="Proteomes" id="UP001231124">
    <property type="component" value="Unassembled WGS sequence"/>
</dbReference>
<proteinExistence type="predicted"/>
<evidence type="ECO:0000313" key="2">
    <source>
        <dbReference type="EMBL" id="MDQ0449916.1"/>
    </source>
</evidence>
<name>A0ABU0I5M0_9HYPH</name>
<evidence type="ECO:0000313" key="3">
    <source>
        <dbReference type="Proteomes" id="UP001231124"/>
    </source>
</evidence>
<reference evidence="2 3" key="1">
    <citation type="submission" date="2023-07" db="EMBL/GenBank/DDBJ databases">
        <title>Genomic Encyclopedia of Type Strains, Phase IV (KMG-IV): sequencing the most valuable type-strain genomes for metagenomic binning, comparative biology and taxonomic classification.</title>
        <authorList>
            <person name="Goeker M."/>
        </authorList>
    </citation>
    <scope>NUCLEOTIDE SEQUENCE [LARGE SCALE GENOMIC DNA]</scope>
    <source>
        <strain evidence="2 3">DSM 19013</strain>
    </source>
</reference>
<comment type="caution">
    <text evidence="2">The sequence shown here is derived from an EMBL/GenBank/DDBJ whole genome shotgun (WGS) entry which is preliminary data.</text>
</comment>
<dbReference type="EMBL" id="JAUSVP010000020">
    <property type="protein sequence ID" value="MDQ0449916.1"/>
    <property type="molecule type" value="Genomic_DNA"/>
</dbReference>
<protein>
    <submittedName>
        <fullName evidence="2">Uncharacterized protein</fullName>
    </submittedName>
</protein>
<evidence type="ECO:0000256" key="1">
    <source>
        <dbReference type="SAM" id="MobiDB-lite"/>
    </source>
</evidence>
<feature type="region of interest" description="Disordered" evidence="1">
    <location>
        <begin position="45"/>
        <end position="71"/>
    </location>
</feature>
<sequence>MALITIPAWSSATPDSGVVRGVAEGLGEIFPVPQHPGSVLVWLGSTVGDPPSGHESSLRDGGSNRDVLHEA</sequence>